<reference evidence="1" key="1">
    <citation type="submission" date="2023-06" db="EMBL/GenBank/DDBJ databases">
        <title>Reference genome for the Northern bat (Eptesicus nilssonii), a most northern bat species.</title>
        <authorList>
            <person name="Laine V.N."/>
            <person name="Pulliainen A.T."/>
            <person name="Lilley T.M."/>
        </authorList>
    </citation>
    <scope>NUCLEOTIDE SEQUENCE</scope>
    <source>
        <strain evidence="1">BLF_Eptnil</strain>
        <tissue evidence="1">Kidney</tissue>
    </source>
</reference>
<dbReference type="EMBL" id="JAULJE010000006">
    <property type="protein sequence ID" value="KAK1342112.1"/>
    <property type="molecule type" value="Genomic_DNA"/>
</dbReference>
<accession>A0AA40I313</accession>
<comment type="caution">
    <text evidence="1">The sequence shown here is derived from an EMBL/GenBank/DDBJ whole genome shotgun (WGS) entry which is preliminary data.</text>
</comment>
<dbReference type="Proteomes" id="UP001177744">
    <property type="component" value="Unassembled WGS sequence"/>
</dbReference>
<proteinExistence type="predicted"/>
<dbReference type="AlphaFoldDB" id="A0AA40I313"/>
<evidence type="ECO:0000313" key="2">
    <source>
        <dbReference type="Proteomes" id="UP001177744"/>
    </source>
</evidence>
<protein>
    <submittedName>
        <fullName evidence="1">Uncharacterized protein</fullName>
    </submittedName>
</protein>
<organism evidence="1 2">
    <name type="scientific">Cnephaeus nilssonii</name>
    <name type="common">Northern bat</name>
    <name type="synonym">Eptesicus nilssonii</name>
    <dbReference type="NCBI Taxonomy" id="3371016"/>
    <lineage>
        <taxon>Eukaryota</taxon>
        <taxon>Metazoa</taxon>
        <taxon>Chordata</taxon>
        <taxon>Craniata</taxon>
        <taxon>Vertebrata</taxon>
        <taxon>Euteleostomi</taxon>
        <taxon>Mammalia</taxon>
        <taxon>Eutheria</taxon>
        <taxon>Laurasiatheria</taxon>
        <taxon>Chiroptera</taxon>
        <taxon>Yangochiroptera</taxon>
        <taxon>Vespertilionidae</taxon>
        <taxon>Cnephaeus</taxon>
    </lineage>
</organism>
<name>A0AA40I313_CNENI</name>
<gene>
    <name evidence="1" type="ORF">QTO34_016867</name>
</gene>
<sequence>MGRDLPLCPPQPCGPQFLSRSTNLCTGPLLYYKPKVNVIVNGKGDRADQGKAPAPSLRCCTTASHCSRQAIQGHFEKAWEMTIPSVGSSNFASQSWLGPWRAEGSWPRCHFSSATTGQHKALLDEGQQKPGGTWEELLLAAWAIEKPLGSVPHVQEHQPVSCAEVRCCHLSHSHCRTLHSWNLTKQPGSPPAAETSERTSHRSVVNLSTITLLRVTHTLPVCHGYIAIPWRKQGGSDVVDAALGSSEWHHLP</sequence>
<keyword evidence="2" id="KW-1185">Reference proteome</keyword>
<evidence type="ECO:0000313" key="1">
    <source>
        <dbReference type="EMBL" id="KAK1342112.1"/>
    </source>
</evidence>